<dbReference type="SUPFAM" id="SSF48150">
    <property type="entry name" value="DNA-glycosylase"/>
    <property type="match status" value="1"/>
</dbReference>
<dbReference type="PANTHER" id="PTHR43003:SF13">
    <property type="entry name" value="DNA-3-METHYLADENINE GLYCOSYLASE 2"/>
    <property type="match status" value="1"/>
</dbReference>
<evidence type="ECO:0000256" key="12">
    <source>
        <dbReference type="ARBA" id="ARBA00023163"/>
    </source>
</evidence>
<keyword evidence="13" id="KW-0234">DNA repair</keyword>
<dbReference type="Pfam" id="PF06029">
    <property type="entry name" value="AlkA_N"/>
    <property type="match status" value="1"/>
</dbReference>
<keyword evidence="12" id="KW-0804">Transcription</keyword>
<dbReference type="PANTHER" id="PTHR43003">
    <property type="entry name" value="DNA-3-METHYLADENINE GLYCOSYLASE"/>
    <property type="match status" value="1"/>
</dbReference>
<comment type="caution">
    <text evidence="15">The sequence shown here is derived from an EMBL/GenBank/DDBJ whole genome shotgun (WGS) entry which is preliminary data.</text>
</comment>
<dbReference type="Gene3D" id="1.10.10.60">
    <property type="entry name" value="Homeodomain-like"/>
    <property type="match status" value="1"/>
</dbReference>
<sequence length="520" mass="56019">MDIPAPDTNTTSASPHHAQCYRALTARDARFDGVFFTGVSSTGIYCRPVCPARTPRASSCTFFSSAAAAEQAGYRPCLRCRPELAPYALQQNLAYAVWQRIAAGALNHCDDGSALEQLAVTVGLSSRQLRRVLVQHFGVTPVELAQTQRLLFAKKLLQETALPMTEIAHAAGFGSVRRFNALFAARYGLAPGSMRRAAADDRRGSDALILRLAYRPPLAWDALLRYLSGRGMPGLEAVHENAYLRSVRIDGVSGWLRVTHSPLKNQLQLDIAPALAPQLMPLLARVRAQFDLDANPTVIDQHLQQDALLAAQIRRVPGLRVPGTFDAFELAVRAVLGQQISVAGATTLSGRLVARFGAQAETPFAQVTHHFPEAGLLAATAVDDIAALGMPRSRAETIRAIALFADQGGLAMRPGLSLASAVAHLRGVRGIGEWTAQYIALRALRFPDAFPAGDLGLQKAAADGLSETTRLSEKTLLVRAAGWAPWRGYAALLLWHSLQKSDSAAITPSIHDEPSQKDQV</sequence>
<protein>
    <recommendedName>
        <fullName evidence="3">DNA-3-methyladenine glycosylase II</fullName>
        <ecNumber evidence="3">3.2.2.21</ecNumber>
    </recommendedName>
</protein>
<reference evidence="16" key="1">
    <citation type="journal article" date="2019" name="Int. J. Syst. Evol. Microbiol.">
        <title>The Global Catalogue of Microorganisms (GCM) 10K type strain sequencing project: providing services to taxonomists for standard genome sequencing and annotation.</title>
        <authorList>
            <consortium name="The Broad Institute Genomics Platform"/>
            <consortium name="The Broad Institute Genome Sequencing Center for Infectious Disease"/>
            <person name="Wu L."/>
            <person name="Ma J."/>
        </authorList>
    </citation>
    <scope>NUCLEOTIDE SEQUENCE [LARGE SCALE GENOMIC DNA]</scope>
    <source>
        <strain evidence="16">JCM 16673</strain>
    </source>
</reference>
<proteinExistence type="predicted"/>
<dbReference type="EC" id="3.2.2.21" evidence="3"/>
<evidence type="ECO:0000256" key="4">
    <source>
        <dbReference type="ARBA" id="ARBA00022603"/>
    </source>
</evidence>
<evidence type="ECO:0000313" key="16">
    <source>
        <dbReference type="Proteomes" id="UP001501353"/>
    </source>
</evidence>
<feature type="domain" description="HTH araC/xylS-type" evidence="14">
    <location>
        <begin position="99"/>
        <end position="197"/>
    </location>
</feature>
<evidence type="ECO:0000256" key="7">
    <source>
        <dbReference type="ARBA" id="ARBA00022763"/>
    </source>
</evidence>
<dbReference type="Gene3D" id="1.10.1670.10">
    <property type="entry name" value="Helix-hairpin-Helix base-excision DNA repair enzymes (C-terminal)"/>
    <property type="match status" value="1"/>
</dbReference>
<evidence type="ECO:0000256" key="6">
    <source>
        <dbReference type="ARBA" id="ARBA00022723"/>
    </source>
</evidence>
<comment type="cofactor">
    <cofactor evidence="2">
        <name>Zn(2+)</name>
        <dbReference type="ChEBI" id="CHEBI:29105"/>
    </cofactor>
</comment>
<dbReference type="PROSITE" id="PS01124">
    <property type="entry name" value="HTH_ARAC_FAMILY_2"/>
    <property type="match status" value="1"/>
</dbReference>
<keyword evidence="8" id="KW-0862">Zinc</keyword>
<dbReference type="SMART" id="SM00342">
    <property type="entry name" value="HTH_ARAC"/>
    <property type="match status" value="1"/>
</dbReference>
<dbReference type="RefSeq" id="WP_344762849.1">
    <property type="nucleotide sequence ID" value="NZ_BAAAZE010000008.1"/>
</dbReference>
<evidence type="ECO:0000256" key="1">
    <source>
        <dbReference type="ARBA" id="ARBA00000086"/>
    </source>
</evidence>
<dbReference type="InterPro" id="IPR023170">
    <property type="entry name" value="HhH_base_excis_C"/>
</dbReference>
<gene>
    <name evidence="15" type="ORF">GCM10022212_16900</name>
</gene>
<dbReference type="InterPro" id="IPR018060">
    <property type="entry name" value="HTH_AraC"/>
</dbReference>
<evidence type="ECO:0000256" key="8">
    <source>
        <dbReference type="ARBA" id="ARBA00022833"/>
    </source>
</evidence>
<keyword evidence="9" id="KW-0805">Transcription regulation</keyword>
<keyword evidence="11" id="KW-0010">Activator</keyword>
<dbReference type="SMART" id="SM00478">
    <property type="entry name" value="ENDO3c"/>
    <property type="match status" value="1"/>
</dbReference>
<dbReference type="InterPro" id="IPR010316">
    <property type="entry name" value="AlkA_N"/>
</dbReference>
<keyword evidence="4" id="KW-0489">Methyltransferase</keyword>
<keyword evidence="10" id="KW-0238">DNA-binding</keyword>
<evidence type="ECO:0000256" key="9">
    <source>
        <dbReference type="ARBA" id="ARBA00023015"/>
    </source>
</evidence>
<dbReference type="InterPro" id="IPR037046">
    <property type="entry name" value="AlkA_N_sf"/>
</dbReference>
<dbReference type="Gene3D" id="1.10.340.30">
    <property type="entry name" value="Hypothetical protein, domain 2"/>
    <property type="match status" value="1"/>
</dbReference>
<dbReference type="SMART" id="SM01009">
    <property type="entry name" value="AlkA_N"/>
    <property type="match status" value="1"/>
</dbReference>
<keyword evidence="16" id="KW-1185">Reference proteome</keyword>
<name>A0ABP7T430_9BURK</name>
<dbReference type="Pfam" id="PF12833">
    <property type="entry name" value="HTH_18"/>
    <property type="match status" value="1"/>
</dbReference>
<dbReference type="InterPro" id="IPR018062">
    <property type="entry name" value="HTH_AraC-typ_CS"/>
</dbReference>
<dbReference type="SUPFAM" id="SSF46689">
    <property type="entry name" value="Homeodomain-like"/>
    <property type="match status" value="1"/>
</dbReference>
<dbReference type="InterPro" id="IPR004026">
    <property type="entry name" value="Ada_DNA_repair_Zn-bd"/>
</dbReference>
<dbReference type="InterPro" id="IPR051912">
    <property type="entry name" value="Alkylbase_DNA_Glycosylase/TA"/>
</dbReference>
<evidence type="ECO:0000256" key="13">
    <source>
        <dbReference type="ARBA" id="ARBA00023204"/>
    </source>
</evidence>
<dbReference type="Gene3D" id="3.40.10.10">
    <property type="entry name" value="DNA Methylphosphotriester Repair Domain"/>
    <property type="match status" value="1"/>
</dbReference>
<dbReference type="Proteomes" id="UP001501353">
    <property type="component" value="Unassembled WGS sequence"/>
</dbReference>
<dbReference type="SUPFAM" id="SSF57884">
    <property type="entry name" value="Ada DNA repair protein, N-terminal domain (N-Ada 10)"/>
    <property type="match status" value="1"/>
</dbReference>
<evidence type="ECO:0000256" key="5">
    <source>
        <dbReference type="ARBA" id="ARBA00022679"/>
    </source>
</evidence>
<dbReference type="PROSITE" id="PS00041">
    <property type="entry name" value="HTH_ARAC_FAMILY_1"/>
    <property type="match status" value="1"/>
</dbReference>
<dbReference type="Pfam" id="PF02805">
    <property type="entry name" value="Ada_Zn_binding"/>
    <property type="match status" value="1"/>
</dbReference>
<keyword evidence="6" id="KW-0479">Metal-binding</keyword>
<dbReference type="Gene3D" id="3.30.310.20">
    <property type="entry name" value="DNA-3-methyladenine glycosylase AlkA, N-terminal domain"/>
    <property type="match status" value="1"/>
</dbReference>
<evidence type="ECO:0000259" key="14">
    <source>
        <dbReference type="PROSITE" id="PS01124"/>
    </source>
</evidence>
<keyword evidence="5" id="KW-0808">Transferase</keyword>
<comment type="catalytic activity">
    <reaction evidence="1">
        <text>Hydrolysis of alkylated DNA, releasing 3-methyladenine, 3-methylguanine, 7-methylguanine and 7-methyladenine.</text>
        <dbReference type="EC" id="3.2.2.21"/>
    </reaction>
</comment>
<evidence type="ECO:0000313" key="15">
    <source>
        <dbReference type="EMBL" id="GAA4020779.1"/>
    </source>
</evidence>
<organism evidence="15 16">
    <name type="scientific">Actimicrobium antarcticum</name>
    <dbReference type="NCBI Taxonomy" id="1051899"/>
    <lineage>
        <taxon>Bacteria</taxon>
        <taxon>Pseudomonadati</taxon>
        <taxon>Pseudomonadota</taxon>
        <taxon>Betaproteobacteria</taxon>
        <taxon>Burkholderiales</taxon>
        <taxon>Oxalobacteraceae</taxon>
        <taxon>Actimicrobium</taxon>
    </lineage>
</organism>
<dbReference type="InterPro" id="IPR003265">
    <property type="entry name" value="HhH-GPD_domain"/>
</dbReference>
<dbReference type="EMBL" id="BAAAZE010000008">
    <property type="protein sequence ID" value="GAA4020779.1"/>
    <property type="molecule type" value="Genomic_DNA"/>
</dbReference>
<keyword evidence="7" id="KW-0227">DNA damage</keyword>
<evidence type="ECO:0000256" key="10">
    <source>
        <dbReference type="ARBA" id="ARBA00023125"/>
    </source>
</evidence>
<dbReference type="CDD" id="cd00056">
    <property type="entry name" value="ENDO3c"/>
    <property type="match status" value="1"/>
</dbReference>
<accession>A0ABP7T430</accession>
<dbReference type="Pfam" id="PF00730">
    <property type="entry name" value="HhH-GPD"/>
    <property type="match status" value="1"/>
</dbReference>
<evidence type="ECO:0000256" key="11">
    <source>
        <dbReference type="ARBA" id="ARBA00023159"/>
    </source>
</evidence>
<evidence type="ECO:0000256" key="3">
    <source>
        <dbReference type="ARBA" id="ARBA00012000"/>
    </source>
</evidence>
<dbReference type="InterPro" id="IPR035451">
    <property type="entry name" value="Ada-like_dom_sf"/>
</dbReference>
<dbReference type="InterPro" id="IPR011257">
    <property type="entry name" value="DNA_glycosylase"/>
</dbReference>
<dbReference type="SUPFAM" id="SSF55945">
    <property type="entry name" value="TATA-box binding protein-like"/>
    <property type="match status" value="1"/>
</dbReference>
<dbReference type="InterPro" id="IPR009057">
    <property type="entry name" value="Homeodomain-like_sf"/>
</dbReference>
<evidence type="ECO:0000256" key="2">
    <source>
        <dbReference type="ARBA" id="ARBA00001947"/>
    </source>
</evidence>